<dbReference type="SUPFAM" id="SSF52540">
    <property type="entry name" value="P-loop containing nucleoside triphosphate hydrolases"/>
    <property type="match status" value="1"/>
</dbReference>
<feature type="domain" description="PIN" evidence="5">
    <location>
        <begin position="5"/>
        <end position="145"/>
    </location>
</feature>
<dbReference type="InterPro" id="IPR029060">
    <property type="entry name" value="PIN-like_dom_sf"/>
</dbReference>
<comment type="similarity">
    <text evidence="4">In the N-terminal section; belongs to the PINc/VapC protein family.</text>
</comment>
<dbReference type="CDD" id="cd09883">
    <property type="entry name" value="PIN_VapC_PhoHL-ATPase"/>
    <property type="match status" value="1"/>
</dbReference>
<dbReference type="PANTHER" id="PTHR30473:SF2">
    <property type="entry name" value="PIN DOMAIN-CONTAINING PROTEIN"/>
    <property type="match status" value="1"/>
</dbReference>
<gene>
    <name evidence="6" type="ORF">SAMN05444390_101314</name>
</gene>
<evidence type="ECO:0000256" key="1">
    <source>
        <dbReference type="ARBA" id="ARBA00010393"/>
    </source>
</evidence>
<evidence type="ECO:0000259" key="5">
    <source>
        <dbReference type="SMART" id="SM00670"/>
    </source>
</evidence>
<dbReference type="Gene3D" id="3.40.50.300">
    <property type="entry name" value="P-loop containing nucleotide triphosphate hydrolases"/>
    <property type="match status" value="1"/>
</dbReference>
<evidence type="ECO:0000313" key="7">
    <source>
        <dbReference type="Proteomes" id="UP000236745"/>
    </source>
</evidence>
<dbReference type="SUPFAM" id="SSF88723">
    <property type="entry name" value="PIN domain-like"/>
    <property type="match status" value="1"/>
</dbReference>
<dbReference type="FunFam" id="3.40.50.300:FF:000013">
    <property type="entry name" value="PhoH family ATPase"/>
    <property type="match status" value="1"/>
</dbReference>
<organism evidence="6 7">
    <name type="scientific">Marinobacterium lutimaris</name>
    <dbReference type="NCBI Taxonomy" id="568106"/>
    <lineage>
        <taxon>Bacteria</taxon>
        <taxon>Pseudomonadati</taxon>
        <taxon>Pseudomonadota</taxon>
        <taxon>Gammaproteobacteria</taxon>
        <taxon>Oceanospirillales</taxon>
        <taxon>Oceanospirillaceae</taxon>
        <taxon>Marinobacterium</taxon>
    </lineage>
</organism>
<dbReference type="InterPro" id="IPR002716">
    <property type="entry name" value="PIN_dom"/>
</dbReference>
<dbReference type="Pfam" id="PF13638">
    <property type="entry name" value="PIN_4"/>
    <property type="match status" value="1"/>
</dbReference>
<keyword evidence="3" id="KW-0067">ATP-binding</keyword>
<proteinExistence type="inferred from homology"/>
<dbReference type="Gene3D" id="3.40.50.1010">
    <property type="entry name" value="5'-nuclease"/>
    <property type="match status" value="1"/>
</dbReference>
<dbReference type="AlphaFoldDB" id="A0A1H5U9P0"/>
<evidence type="ECO:0000256" key="3">
    <source>
        <dbReference type="ARBA" id="ARBA00022840"/>
    </source>
</evidence>
<dbReference type="GO" id="GO:0005524">
    <property type="term" value="F:ATP binding"/>
    <property type="evidence" value="ECO:0007669"/>
    <property type="project" value="UniProtKB-KW"/>
</dbReference>
<dbReference type="InterPro" id="IPR027417">
    <property type="entry name" value="P-loop_NTPase"/>
</dbReference>
<comment type="similarity">
    <text evidence="1">Belongs to the PhoH family.</text>
</comment>
<evidence type="ECO:0000313" key="6">
    <source>
        <dbReference type="EMBL" id="SEF71832.1"/>
    </source>
</evidence>
<dbReference type="EMBL" id="FNVQ01000001">
    <property type="protein sequence ID" value="SEF71832.1"/>
    <property type="molecule type" value="Genomic_DNA"/>
</dbReference>
<reference evidence="6 7" key="1">
    <citation type="submission" date="2016-10" db="EMBL/GenBank/DDBJ databases">
        <authorList>
            <person name="de Groot N.N."/>
        </authorList>
    </citation>
    <scope>NUCLEOTIDE SEQUENCE [LARGE SCALE GENOMIC DNA]</scope>
    <source>
        <strain evidence="6 7">DSM 22012</strain>
    </source>
</reference>
<accession>A0A1H5U9P0</accession>
<keyword evidence="2" id="KW-0547">Nucleotide-binding</keyword>
<dbReference type="InterPro" id="IPR051451">
    <property type="entry name" value="PhoH2-like"/>
</dbReference>
<sequence length="462" mass="52204">MTASKLYILDTNVLLHDPKCLYEFKEQDITIPMTVLEELDDIKDRKKNVAAEARHAIRAIDDIISTAKDASQITKGVQIKLEGKDRVTKLGRLSIFPDHELTTRQGFLPDERNKDNKIINCALHLQATFPHRQVILVTKDINMRLKALGAGLQQVEDYRTDQLVSDIELLPAGHLHMETPFWEGVEQVESFQKDGHTYHRVAREVLPDTYPNEYIFDDSKDFAARTVEVTEDQVTLLDLGYDRLMQQSCWGIQPINVQQAFAMNALLDPDIDLSILLGAAGSGKTLVALACALEMVIEDRRYNKIIVTRSTPPVAEDIGFLPGTEEEKMTPWLSSINDNLEAMHEHDERPQSSVKYAIEKANIQFKSLNFIRGRSIQNAIVLIDESQNLTPQQLKTILTRCGKNTKMVCLGNLAQIDSNYLTALTSGLTYIVERFRGFSGSASIHFEGIFRSRLAEYAEEQL</sequence>
<keyword evidence="7" id="KW-1185">Reference proteome</keyword>
<dbReference type="SMART" id="SM00670">
    <property type="entry name" value="PINc"/>
    <property type="match status" value="1"/>
</dbReference>
<dbReference type="PANTHER" id="PTHR30473">
    <property type="entry name" value="PROTEIN PHOH"/>
    <property type="match status" value="1"/>
</dbReference>
<dbReference type="GO" id="GO:0005829">
    <property type="term" value="C:cytosol"/>
    <property type="evidence" value="ECO:0007669"/>
    <property type="project" value="TreeGrafter"/>
</dbReference>
<name>A0A1H5U9P0_9GAMM</name>
<dbReference type="Pfam" id="PF02562">
    <property type="entry name" value="PhoH"/>
    <property type="match status" value="1"/>
</dbReference>
<dbReference type="Proteomes" id="UP000236745">
    <property type="component" value="Unassembled WGS sequence"/>
</dbReference>
<evidence type="ECO:0000256" key="4">
    <source>
        <dbReference type="ARBA" id="ARBA00046345"/>
    </source>
</evidence>
<dbReference type="InterPro" id="IPR003714">
    <property type="entry name" value="PhoH"/>
</dbReference>
<evidence type="ECO:0000256" key="2">
    <source>
        <dbReference type="ARBA" id="ARBA00022741"/>
    </source>
</evidence>
<dbReference type="OrthoDB" id="9766527at2"/>
<dbReference type="RefSeq" id="WP_104001318.1">
    <property type="nucleotide sequence ID" value="NZ_FNVQ01000001.1"/>
</dbReference>
<protein>
    <submittedName>
        <fullName evidence="6">PhoH-like ATPase</fullName>
    </submittedName>
</protein>